<reference evidence="2" key="2">
    <citation type="journal article" date="2016" name="Int. J. Syst. Evol. Microbiol.">
        <title>Caldimicrobium thiodismutans sp. nov., a sulfur-disproportionating bacterium isolated from a hot spring.</title>
        <authorList>
            <person name="Kojima H."/>
            <person name="Umezawa K."/>
            <person name="Fukui M."/>
        </authorList>
    </citation>
    <scope>NUCLEOTIDE SEQUENCE [LARGE SCALE GENOMIC DNA]</scope>
    <source>
        <strain evidence="2">TF1</strain>
    </source>
</reference>
<dbReference type="OrthoDB" id="9787246at2"/>
<keyword evidence="2" id="KW-1185">Reference proteome</keyword>
<sequence length="276" mass="32496">MKEKINLSAKLKERVLVKNLSLMSLDKLPSDIYKNLPNLIKNFLLLYGGNLFKTKLDVLSDRTLFIHKTPDLPNLKKGEILLLILPFSQIRYVFQVKVGEVNETGYNIEILDPRKYERIFVKNKVHVFFSYIPPQYVQSFIQNPEYQLLRESNFTLEAFPTLEEIHLYDLVLNANHNIDENFKKLIQKTFITGELIDFSKGGFSAKIPTQIHLSDDFGVFYVKYNLQFSDKIFKFALFVHLRDLDYKDGFTFFHMAYLTELREDFWKALRNLLTTA</sequence>
<accession>A0A0U5ALT2</accession>
<name>A0A0U5ALT2_9BACT</name>
<dbReference type="RefSeq" id="WP_068512633.1">
    <property type="nucleotide sequence ID" value="NZ_AP014945.1"/>
</dbReference>
<reference evidence="1 2" key="1">
    <citation type="journal article" date="2016" name="Int. J. Syst. Evol. Microbiol.">
        <title>Caldimicrobium thiodismutans sp. nov., a sulfur-disproportionating bacterium isolated from a hot spring, and emended description of the genus Caldimicrobium.</title>
        <authorList>
            <person name="Kojima H."/>
            <person name="Umezawa K."/>
            <person name="Fukui M."/>
        </authorList>
    </citation>
    <scope>NUCLEOTIDE SEQUENCE [LARGE SCALE GENOMIC DNA]</scope>
    <source>
        <strain evidence="1 2">TF1</strain>
    </source>
</reference>
<evidence type="ECO:0000313" key="2">
    <source>
        <dbReference type="Proteomes" id="UP000068196"/>
    </source>
</evidence>
<evidence type="ECO:0008006" key="3">
    <source>
        <dbReference type="Google" id="ProtNLM"/>
    </source>
</evidence>
<dbReference type="Proteomes" id="UP000068196">
    <property type="component" value="Chromosome"/>
</dbReference>
<evidence type="ECO:0000313" key="1">
    <source>
        <dbReference type="EMBL" id="BAU22802.1"/>
    </source>
</evidence>
<dbReference type="STRING" id="1653476.THC_0406"/>
<protein>
    <recommendedName>
        <fullName evidence="3">PilZ domain-containing protein</fullName>
    </recommendedName>
</protein>
<dbReference type="AlphaFoldDB" id="A0A0U5ALT2"/>
<dbReference type="EMBL" id="AP014945">
    <property type="protein sequence ID" value="BAU22802.1"/>
    <property type="molecule type" value="Genomic_DNA"/>
</dbReference>
<proteinExistence type="predicted"/>
<dbReference type="KEGG" id="cthi:THC_0406"/>
<organism evidence="1 2">
    <name type="scientific">Caldimicrobium thiodismutans</name>
    <dbReference type="NCBI Taxonomy" id="1653476"/>
    <lineage>
        <taxon>Bacteria</taxon>
        <taxon>Pseudomonadati</taxon>
        <taxon>Thermodesulfobacteriota</taxon>
        <taxon>Thermodesulfobacteria</taxon>
        <taxon>Thermodesulfobacteriales</taxon>
        <taxon>Thermodesulfobacteriaceae</taxon>
        <taxon>Caldimicrobium</taxon>
    </lineage>
</organism>
<gene>
    <name evidence="1" type="ORF">THC_0406</name>
</gene>